<name>A0A485L3X5_9STRA</name>
<dbReference type="OrthoDB" id="72886at2759"/>
<dbReference type="InterPro" id="IPR044926">
    <property type="entry name" value="RGS_subdomain_2"/>
</dbReference>
<dbReference type="PROSITE" id="PS50132">
    <property type="entry name" value="RGS"/>
    <property type="match status" value="1"/>
</dbReference>
<evidence type="ECO:0000313" key="5">
    <source>
        <dbReference type="Proteomes" id="UP000332933"/>
    </source>
</evidence>
<dbReference type="EMBL" id="VJMH01005705">
    <property type="protein sequence ID" value="KAF0693380.1"/>
    <property type="molecule type" value="Genomic_DNA"/>
</dbReference>
<feature type="transmembrane region" description="Helical" evidence="1">
    <location>
        <begin position="42"/>
        <end position="60"/>
    </location>
</feature>
<feature type="domain" description="RGS" evidence="2">
    <location>
        <begin position="296"/>
        <end position="341"/>
    </location>
</feature>
<evidence type="ECO:0000313" key="3">
    <source>
        <dbReference type="EMBL" id="KAF0693380.1"/>
    </source>
</evidence>
<reference evidence="3" key="2">
    <citation type="submission" date="2019-06" db="EMBL/GenBank/DDBJ databases">
        <title>Genomics analysis of Aphanomyces spp. identifies a new class of oomycete effector associated with host adaptation.</title>
        <authorList>
            <person name="Gaulin E."/>
        </authorList>
    </citation>
    <scope>NUCLEOTIDE SEQUENCE</scope>
    <source>
        <strain evidence="3">CBS 578.67</strain>
    </source>
</reference>
<dbReference type="EMBL" id="CAADRA010005726">
    <property type="protein sequence ID" value="VFT92453.1"/>
    <property type="molecule type" value="Genomic_DNA"/>
</dbReference>
<keyword evidence="1" id="KW-0472">Membrane</keyword>
<accession>A0A485L3X5</accession>
<evidence type="ECO:0000259" key="2">
    <source>
        <dbReference type="PROSITE" id="PS50132"/>
    </source>
</evidence>
<dbReference type="InterPro" id="IPR016137">
    <property type="entry name" value="RGS"/>
</dbReference>
<organism evidence="4 5">
    <name type="scientific">Aphanomyces stellatus</name>
    <dbReference type="NCBI Taxonomy" id="120398"/>
    <lineage>
        <taxon>Eukaryota</taxon>
        <taxon>Sar</taxon>
        <taxon>Stramenopiles</taxon>
        <taxon>Oomycota</taxon>
        <taxon>Saprolegniomycetes</taxon>
        <taxon>Saprolegniales</taxon>
        <taxon>Verrucalvaceae</taxon>
        <taxon>Aphanomyces</taxon>
    </lineage>
</organism>
<feature type="transmembrane region" description="Helical" evidence="1">
    <location>
        <begin position="12"/>
        <end position="30"/>
    </location>
</feature>
<feature type="transmembrane region" description="Helical" evidence="1">
    <location>
        <begin position="174"/>
        <end position="193"/>
    </location>
</feature>
<dbReference type="Proteomes" id="UP000332933">
    <property type="component" value="Unassembled WGS sequence"/>
</dbReference>
<evidence type="ECO:0000313" key="4">
    <source>
        <dbReference type="EMBL" id="VFT92453.1"/>
    </source>
</evidence>
<feature type="transmembrane region" description="Helical" evidence="1">
    <location>
        <begin position="242"/>
        <end position="261"/>
    </location>
</feature>
<proteinExistence type="predicted"/>
<evidence type="ECO:0000256" key="1">
    <source>
        <dbReference type="SAM" id="Phobius"/>
    </source>
</evidence>
<reference evidence="4 5" key="1">
    <citation type="submission" date="2019-03" db="EMBL/GenBank/DDBJ databases">
        <authorList>
            <person name="Gaulin E."/>
            <person name="Dumas B."/>
        </authorList>
    </citation>
    <scope>NUCLEOTIDE SEQUENCE [LARGE SCALE GENOMIC DNA]</scope>
    <source>
        <strain evidence="4">CBS 568.67</strain>
    </source>
</reference>
<dbReference type="SUPFAM" id="SSF48097">
    <property type="entry name" value="Regulator of G-protein signaling, RGS"/>
    <property type="match status" value="1"/>
</dbReference>
<feature type="transmembrane region" description="Helical" evidence="1">
    <location>
        <begin position="214"/>
        <end position="236"/>
    </location>
</feature>
<sequence>MSFLRGADVVVFVQWIFHLYLPIALVLFVQRSSLSSIKYRQPEVVAVTGAIFTLYTLSLPPIICFGDDVVSVSSRIFVEWALVMIGMVSYILSQLVIAVKFSITEVLLDPRQATEARVHRVQSLRWLLYPRAQILVWVGANGIVCAPVFHQILVLPVGFTMNDYNASHSPIAKALRIGGVLEIAAMTAISWALTRKISRVVDNFGLRETYLSSATYAAACLVLYMIVSVLTAFDVAEILGDVHLHSMIVMHCAQAVSFFIVTQPLYRSYQNAETHREMRIRRRNLQTDVDELEYKVLYRYLCTQDGYLAFLDFMRMELSTDLLLAWHEVEKYKRGEATTDDIFVKILDPQSEFHVDLPPEVLTSYERHRCAVVSSRLASMNKSWKQKVGALLQPPRPSVVAAHMKTSSIAPVMPSTTSVHFSSVTAPCDHGHRNAMLFHPLSAELLRQIYLKVLPRFEEFGEKSHWVAFRNSEKAMVSLDAVENMVRKTIVPHRPTVTMTPNVEDIPQKTRKLTMPAEEMQ</sequence>
<keyword evidence="1" id="KW-0812">Transmembrane</keyword>
<protein>
    <submittedName>
        <fullName evidence="4">Aste57867_15658 protein</fullName>
    </submittedName>
</protein>
<keyword evidence="1" id="KW-1133">Transmembrane helix</keyword>
<dbReference type="InterPro" id="IPR036305">
    <property type="entry name" value="RGS_sf"/>
</dbReference>
<gene>
    <name evidence="4" type="primary">Aste57867_15658</name>
    <name evidence="3" type="ORF">As57867_015602</name>
    <name evidence="4" type="ORF">ASTE57867_15658</name>
</gene>
<feature type="transmembrane region" description="Helical" evidence="1">
    <location>
        <begin position="134"/>
        <end position="154"/>
    </location>
</feature>
<feature type="transmembrane region" description="Helical" evidence="1">
    <location>
        <begin position="80"/>
        <end position="103"/>
    </location>
</feature>
<dbReference type="AlphaFoldDB" id="A0A485L3X5"/>
<dbReference type="Gene3D" id="1.10.167.10">
    <property type="entry name" value="Regulator of G-protein Signalling 4, domain 2"/>
    <property type="match status" value="1"/>
</dbReference>
<keyword evidence="5" id="KW-1185">Reference proteome</keyword>